<feature type="domain" description="PDZ" evidence="4">
    <location>
        <begin position="153"/>
        <end position="213"/>
    </location>
</feature>
<dbReference type="InterPro" id="IPR014721">
    <property type="entry name" value="Ribsml_uS5_D2-typ_fold_subgr"/>
</dbReference>
<name>H5XKG6_9PSEU</name>
<comment type="catalytic activity">
    <reaction evidence="1">
        <text>Hydrolysis of proteins in presence of ATP.</text>
        <dbReference type="EC" id="3.4.21.53"/>
    </reaction>
</comment>
<feature type="active site" evidence="1">
    <location>
        <position position="279"/>
    </location>
</feature>
<dbReference type="Pfam" id="PF13180">
    <property type="entry name" value="PDZ_2"/>
    <property type="match status" value="1"/>
</dbReference>
<dbReference type="SUPFAM" id="SSF54211">
    <property type="entry name" value="Ribosomal protein S5 domain 2-like"/>
    <property type="match status" value="1"/>
</dbReference>
<protein>
    <recommendedName>
        <fullName evidence="1">endopeptidase La</fullName>
        <ecNumber evidence="1">3.4.21.53</ecNumber>
    </recommendedName>
</protein>
<feature type="domain" description="Lon proteolytic" evidence="5">
    <location>
        <begin position="273"/>
        <end position="372"/>
    </location>
</feature>
<gene>
    <name evidence="6" type="ORF">SaccyDRAFT_0880</name>
</gene>
<dbReference type="RefSeq" id="WP_005453931.1">
    <property type="nucleotide sequence ID" value="NZ_CM001440.1"/>
</dbReference>
<comment type="similarity">
    <text evidence="1">Belongs to the peptidase S16 family.</text>
</comment>
<accession>H5XKG6</accession>
<dbReference type="InterPro" id="IPR027065">
    <property type="entry name" value="Lon_Prtase"/>
</dbReference>
<evidence type="ECO:0000313" key="7">
    <source>
        <dbReference type="Proteomes" id="UP000002791"/>
    </source>
</evidence>
<keyword evidence="3" id="KW-0812">Transmembrane</keyword>
<dbReference type="PROSITE" id="PS51786">
    <property type="entry name" value="LON_PROTEOLYTIC"/>
    <property type="match status" value="1"/>
</dbReference>
<evidence type="ECO:0000256" key="1">
    <source>
        <dbReference type="PROSITE-ProRule" id="PRU01122"/>
    </source>
</evidence>
<dbReference type="PANTHER" id="PTHR10046">
    <property type="entry name" value="ATP DEPENDENT LON PROTEASE FAMILY MEMBER"/>
    <property type="match status" value="1"/>
</dbReference>
<dbReference type="EC" id="3.4.21.53" evidence="1"/>
<dbReference type="PROSITE" id="PS50106">
    <property type="entry name" value="PDZ"/>
    <property type="match status" value="1"/>
</dbReference>
<dbReference type="SUPFAM" id="SSF50156">
    <property type="entry name" value="PDZ domain-like"/>
    <property type="match status" value="1"/>
</dbReference>
<feature type="transmembrane region" description="Helical" evidence="3">
    <location>
        <begin position="46"/>
        <end position="66"/>
    </location>
</feature>
<dbReference type="GO" id="GO:0004252">
    <property type="term" value="F:serine-type endopeptidase activity"/>
    <property type="evidence" value="ECO:0007669"/>
    <property type="project" value="UniProtKB-UniRule"/>
</dbReference>
<keyword evidence="7" id="KW-1185">Reference proteome</keyword>
<dbReference type="Proteomes" id="UP000002791">
    <property type="component" value="Chromosome"/>
</dbReference>
<evidence type="ECO:0000256" key="2">
    <source>
        <dbReference type="SAM" id="MobiDB-lite"/>
    </source>
</evidence>
<dbReference type="HOGENOM" id="CLU_042037_1_0_11"/>
<keyword evidence="3" id="KW-1133">Transmembrane helix</keyword>
<dbReference type="GO" id="GO:0005524">
    <property type="term" value="F:ATP binding"/>
    <property type="evidence" value="ECO:0007669"/>
    <property type="project" value="InterPro"/>
</dbReference>
<evidence type="ECO:0000259" key="4">
    <source>
        <dbReference type="PROSITE" id="PS50106"/>
    </source>
</evidence>
<proteinExistence type="inferred from homology"/>
<dbReference type="SMART" id="SM00228">
    <property type="entry name" value="PDZ"/>
    <property type="match status" value="1"/>
</dbReference>
<dbReference type="Pfam" id="PF05362">
    <property type="entry name" value="Lon_C"/>
    <property type="match status" value="1"/>
</dbReference>
<dbReference type="eggNOG" id="COG3480">
    <property type="taxonomic scope" value="Bacteria"/>
</dbReference>
<sequence>MSESPDKAAPTEQPAGRPVGTLSDTGGAERTPGRGRDGRRRLSRRGWTMVASAVLVLTFAMLGAFVRVPYVALGPGPTYDTLGAVDGTSVIEIDGERTYPTGGELRMTTVALNDNMTLFGALGMWVSGRYALAPREEYFRPGQSEEEVRRENLRQFQDSQSNAEVAALRKLGHPVVAVVDQVVGDSPAEGVLEPGDRIVKVDGREVADSDAVRDVLGGTRPGQTVSVTFQRGEEAERTESVTLARHPNGAHGFLGIQPSDSAETSFDVEIALEDVGGPSAGLMFALAIVDELTPGQLTGGEHVAGTGTIDSKGNVGAIGGIPFKLVAAREAGATAFLVPEDNCGEAVAAAPDGLQLVRVGTLDDAVSALESLANGRPVPSCAG</sequence>
<dbReference type="InterPro" id="IPR001478">
    <property type="entry name" value="PDZ"/>
</dbReference>
<dbReference type="GO" id="GO:0006508">
    <property type="term" value="P:proteolysis"/>
    <property type="evidence" value="ECO:0007669"/>
    <property type="project" value="UniProtKB-KW"/>
</dbReference>
<dbReference type="InterPro" id="IPR036034">
    <property type="entry name" value="PDZ_sf"/>
</dbReference>
<keyword evidence="1" id="KW-0645">Protease</keyword>
<dbReference type="GO" id="GO:0004176">
    <property type="term" value="F:ATP-dependent peptidase activity"/>
    <property type="evidence" value="ECO:0007669"/>
    <property type="project" value="UniProtKB-UniRule"/>
</dbReference>
<reference evidence="6 7" key="1">
    <citation type="submission" date="2011-11" db="EMBL/GenBank/DDBJ databases">
        <title>The Noncontiguous Finished sequence of Saccharomonospora cyanea NA-134.</title>
        <authorList>
            <consortium name="US DOE Joint Genome Institute"/>
            <person name="Lucas S."/>
            <person name="Han J."/>
            <person name="Lapidus A."/>
            <person name="Cheng J.-F."/>
            <person name="Goodwin L."/>
            <person name="Pitluck S."/>
            <person name="Peters L."/>
            <person name="Ovchinnikova G."/>
            <person name="Lu M."/>
            <person name="Detter J.C."/>
            <person name="Han C."/>
            <person name="Tapia R."/>
            <person name="Land M."/>
            <person name="Hauser L."/>
            <person name="Kyrpides N."/>
            <person name="Ivanova N."/>
            <person name="Pagani I."/>
            <person name="Brambilla E.-M."/>
            <person name="Klenk H.-P."/>
            <person name="Woyke T."/>
        </authorList>
    </citation>
    <scope>NUCLEOTIDE SEQUENCE [LARGE SCALE GENOMIC DNA]</scope>
    <source>
        <strain evidence="6 7">NA-134</strain>
    </source>
</reference>
<dbReference type="Gene3D" id="3.30.230.10">
    <property type="match status" value="1"/>
</dbReference>
<evidence type="ECO:0000256" key="3">
    <source>
        <dbReference type="SAM" id="Phobius"/>
    </source>
</evidence>
<keyword evidence="1" id="KW-0378">Hydrolase</keyword>
<organism evidence="6 7">
    <name type="scientific">Saccharomonospora cyanea NA-134</name>
    <dbReference type="NCBI Taxonomy" id="882082"/>
    <lineage>
        <taxon>Bacteria</taxon>
        <taxon>Bacillati</taxon>
        <taxon>Actinomycetota</taxon>
        <taxon>Actinomycetes</taxon>
        <taxon>Pseudonocardiales</taxon>
        <taxon>Pseudonocardiaceae</taxon>
        <taxon>Saccharomonospora</taxon>
    </lineage>
</organism>
<keyword evidence="1" id="KW-0720">Serine protease</keyword>
<dbReference type="STRING" id="882082.SaccyDRAFT_0880"/>
<dbReference type="InterPro" id="IPR020568">
    <property type="entry name" value="Ribosomal_Su5_D2-typ_SF"/>
</dbReference>
<feature type="region of interest" description="Disordered" evidence="2">
    <location>
        <begin position="1"/>
        <end position="41"/>
    </location>
</feature>
<evidence type="ECO:0000259" key="5">
    <source>
        <dbReference type="PROSITE" id="PS51786"/>
    </source>
</evidence>
<dbReference type="InterPro" id="IPR008269">
    <property type="entry name" value="Lon_proteolytic"/>
</dbReference>
<dbReference type="AlphaFoldDB" id="H5XKG6"/>
<evidence type="ECO:0000313" key="6">
    <source>
        <dbReference type="EMBL" id="EHR59799.1"/>
    </source>
</evidence>
<dbReference type="GO" id="GO:0030163">
    <property type="term" value="P:protein catabolic process"/>
    <property type="evidence" value="ECO:0007669"/>
    <property type="project" value="InterPro"/>
</dbReference>
<dbReference type="Gene3D" id="2.30.42.10">
    <property type="match status" value="1"/>
</dbReference>
<dbReference type="MEROPS" id="S16.012"/>
<keyword evidence="3" id="KW-0472">Membrane</keyword>
<dbReference type="EMBL" id="CM001440">
    <property type="protein sequence ID" value="EHR59799.1"/>
    <property type="molecule type" value="Genomic_DNA"/>
</dbReference>
<feature type="active site" evidence="1">
    <location>
        <position position="324"/>
    </location>
</feature>